<comment type="similarity">
    <text evidence="1">Belongs to the glycosyl hydrolase 3 family.</text>
</comment>
<evidence type="ECO:0000256" key="1">
    <source>
        <dbReference type="ARBA" id="ARBA00005336"/>
    </source>
</evidence>
<proteinExistence type="inferred from homology"/>
<dbReference type="SMART" id="SM01217">
    <property type="entry name" value="Fn3_like"/>
    <property type="match status" value="1"/>
</dbReference>
<dbReference type="Pfam" id="PF14310">
    <property type="entry name" value="Fn3-like"/>
    <property type="match status" value="1"/>
</dbReference>
<accession>A0ABV0BDC9</accession>
<dbReference type="InterPro" id="IPR017853">
    <property type="entry name" value="GH"/>
</dbReference>
<gene>
    <name evidence="4" type="ORF">TPR58_20440</name>
</gene>
<dbReference type="PANTHER" id="PTHR42715">
    <property type="entry name" value="BETA-GLUCOSIDASE"/>
    <property type="match status" value="1"/>
</dbReference>
<evidence type="ECO:0000313" key="4">
    <source>
        <dbReference type="EMBL" id="MEN3749553.1"/>
    </source>
</evidence>
<protein>
    <submittedName>
        <fullName evidence="4">Glycoside hydrolase family 3 N-terminal domain-containing protein</fullName>
    </submittedName>
</protein>
<name>A0ABV0BDC9_9SPHN</name>
<dbReference type="Proteomes" id="UP001427805">
    <property type="component" value="Unassembled WGS sequence"/>
</dbReference>
<sequence>MIDRRGAIASGVLAAALLRVPARAQVTKDMRKRIDALVRQMTLAEKLGQMTQMPGGRQKALNSRIDAAMLDRVRRGEVGSFLHVAGAEALQKLQKVAVDESRLGIPLLFAMDVIHGFRTILPVPLALAASWDPALMHDAARLAAEEAWAAGLHWTFAPMVDIARDARWGRVVEGAGEDPYLGSRMAEAQVRGFEGPDPASGRRVLSCTKHFVGYGAASGGRDYDSADLSDRTLNEVYLPPFHAAMRAGTGSMMTAFNDIGGVPMTANADLVRRQLRGDWGYQGLIVSDWNAIRELIDHGIAETPAQAAAAALKAGIDMDMAGSVYADALGDAVKADRALQPLIDQAVTRILSAKARLGLFDPDGFGDPASENRVTIASRAVARRAAQRSIVILRNQGDLLPLKPGHKLALIGALADDASSTLGSWRARGQADEAITLRRALGDRAVYQPGTDIAAAVAAARRADVVLLAIGEDYDLSGEARSRSDIGLPGDQAALVEAIKATGKPIVAILMNGRPLALEATLTGIAAVVETWFLGLESGPAIVDILTGAVSPAGRLPMGMPRVTGQTPQTYAHLPSGRPANPDLSVDSARYRDSGIGALFPFGHGLSYARFDYSDLRIGLDRSGKGSSVEVSLAVTNRSSVAAEDVVQLYVRDPVASVARPVKELRGFVRVAIAPGATKTITFILTPEQLAIWQPGGRWAVEPGRIEVMVGASSEDIRLRGSYDIAAAGEGKIPAASIETRVVVR</sequence>
<dbReference type="InterPro" id="IPR002772">
    <property type="entry name" value="Glyco_hydro_3_C"/>
</dbReference>
<keyword evidence="2 4" id="KW-0378">Hydrolase</keyword>
<dbReference type="RefSeq" id="WP_346248600.1">
    <property type="nucleotide sequence ID" value="NZ_JBDIZK010000015.1"/>
</dbReference>
<dbReference type="InterPro" id="IPR026891">
    <property type="entry name" value="Fn3-like"/>
</dbReference>
<evidence type="ECO:0000259" key="3">
    <source>
        <dbReference type="SMART" id="SM01217"/>
    </source>
</evidence>
<dbReference type="InterPro" id="IPR050288">
    <property type="entry name" value="Cellulose_deg_GH3"/>
</dbReference>
<feature type="domain" description="Fibronectin type III-like" evidence="3">
    <location>
        <begin position="645"/>
        <end position="714"/>
    </location>
</feature>
<evidence type="ECO:0000313" key="5">
    <source>
        <dbReference type="Proteomes" id="UP001427805"/>
    </source>
</evidence>
<dbReference type="Gene3D" id="2.60.40.10">
    <property type="entry name" value="Immunoglobulins"/>
    <property type="match status" value="1"/>
</dbReference>
<dbReference type="Gene3D" id="3.20.20.300">
    <property type="entry name" value="Glycoside hydrolase, family 3, N-terminal domain"/>
    <property type="match status" value="1"/>
</dbReference>
<comment type="caution">
    <text evidence="4">The sequence shown here is derived from an EMBL/GenBank/DDBJ whole genome shotgun (WGS) entry which is preliminary data.</text>
</comment>
<dbReference type="InterPro" id="IPR001764">
    <property type="entry name" value="Glyco_hydro_3_N"/>
</dbReference>
<dbReference type="PANTHER" id="PTHR42715:SF10">
    <property type="entry name" value="BETA-GLUCOSIDASE"/>
    <property type="match status" value="1"/>
</dbReference>
<dbReference type="SUPFAM" id="SSF51445">
    <property type="entry name" value="(Trans)glycosidases"/>
    <property type="match status" value="1"/>
</dbReference>
<dbReference type="Pfam" id="PF00933">
    <property type="entry name" value="Glyco_hydro_3"/>
    <property type="match status" value="1"/>
</dbReference>
<evidence type="ECO:0000256" key="2">
    <source>
        <dbReference type="ARBA" id="ARBA00022801"/>
    </source>
</evidence>
<dbReference type="PRINTS" id="PR00133">
    <property type="entry name" value="GLHYDRLASE3"/>
</dbReference>
<dbReference type="Pfam" id="PF01915">
    <property type="entry name" value="Glyco_hydro_3_C"/>
    <property type="match status" value="1"/>
</dbReference>
<reference evidence="4 5" key="1">
    <citation type="submission" date="2024-05" db="EMBL/GenBank/DDBJ databases">
        <title>Sphingomonas sp. HF-S3 16S ribosomal RNA gene Genome sequencing and assembly.</title>
        <authorList>
            <person name="Lee H."/>
        </authorList>
    </citation>
    <scope>NUCLEOTIDE SEQUENCE [LARGE SCALE GENOMIC DNA]</scope>
    <source>
        <strain evidence="4 5">HF-S3</strain>
    </source>
</reference>
<dbReference type="InterPro" id="IPR036962">
    <property type="entry name" value="Glyco_hydro_3_N_sf"/>
</dbReference>
<dbReference type="GO" id="GO:0016787">
    <property type="term" value="F:hydrolase activity"/>
    <property type="evidence" value="ECO:0007669"/>
    <property type="project" value="UniProtKB-KW"/>
</dbReference>
<dbReference type="InterPro" id="IPR013783">
    <property type="entry name" value="Ig-like_fold"/>
</dbReference>
<dbReference type="Gene3D" id="3.40.50.1700">
    <property type="entry name" value="Glycoside hydrolase family 3 C-terminal domain"/>
    <property type="match status" value="1"/>
</dbReference>
<organism evidence="4 5">
    <name type="scientific">Sphingomonas rustica</name>
    <dbReference type="NCBI Taxonomy" id="3103142"/>
    <lineage>
        <taxon>Bacteria</taxon>
        <taxon>Pseudomonadati</taxon>
        <taxon>Pseudomonadota</taxon>
        <taxon>Alphaproteobacteria</taxon>
        <taxon>Sphingomonadales</taxon>
        <taxon>Sphingomonadaceae</taxon>
        <taxon>Sphingomonas</taxon>
    </lineage>
</organism>
<keyword evidence="5" id="KW-1185">Reference proteome</keyword>
<dbReference type="EMBL" id="JBDIZK010000015">
    <property type="protein sequence ID" value="MEN3749553.1"/>
    <property type="molecule type" value="Genomic_DNA"/>
</dbReference>
<dbReference type="SUPFAM" id="SSF52279">
    <property type="entry name" value="Beta-D-glucan exohydrolase, C-terminal domain"/>
    <property type="match status" value="1"/>
</dbReference>
<dbReference type="InterPro" id="IPR036881">
    <property type="entry name" value="Glyco_hydro_3_C_sf"/>
</dbReference>